<accession>A0A392VCK2</accession>
<comment type="caution">
    <text evidence="1">The sequence shown here is derived from an EMBL/GenBank/DDBJ whole genome shotgun (WGS) entry which is preliminary data.</text>
</comment>
<reference evidence="1 2" key="1">
    <citation type="journal article" date="2018" name="Front. Plant Sci.">
        <title>Red Clover (Trifolium pratense) and Zigzag Clover (T. medium) - A Picture of Genomic Similarities and Differences.</title>
        <authorList>
            <person name="Dluhosova J."/>
            <person name="Istvanek J."/>
            <person name="Nedelnik J."/>
            <person name="Repkova J."/>
        </authorList>
    </citation>
    <scope>NUCLEOTIDE SEQUENCE [LARGE SCALE GENOMIC DNA]</scope>
    <source>
        <strain evidence="2">cv. 10/8</strain>
        <tissue evidence="1">Leaf</tissue>
    </source>
</reference>
<evidence type="ECO:0000313" key="1">
    <source>
        <dbReference type="EMBL" id="MCI85172.1"/>
    </source>
</evidence>
<evidence type="ECO:0000313" key="2">
    <source>
        <dbReference type="Proteomes" id="UP000265520"/>
    </source>
</evidence>
<dbReference type="EMBL" id="LXQA011108942">
    <property type="protein sequence ID" value="MCI85172.1"/>
    <property type="molecule type" value="Genomic_DNA"/>
</dbReference>
<proteinExistence type="predicted"/>
<keyword evidence="2" id="KW-1185">Reference proteome</keyword>
<organism evidence="1 2">
    <name type="scientific">Trifolium medium</name>
    <dbReference type="NCBI Taxonomy" id="97028"/>
    <lineage>
        <taxon>Eukaryota</taxon>
        <taxon>Viridiplantae</taxon>
        <taxon>Streptophyta</taxon>
        <taxon>Embryophyta</taxon>
        <taxon>Tracheophyta</taxon>
        <taxon>Spermatophyta</taxon>
        <taxon>Magnoliopsida</taxon>
        <taxon>eudicotyledons</taxon>
        <taxon>Gunneridae</taxon>
        <taxon>Pentapetalae</taxon>
        <taxon>rosids</taxon>
        <taxon>fabids</taxon>
        <taxon>Fabales</taxon>
        <taxon>Fabaceae</taxon>
        <taxon>Papilionoideae</taxon>
        <taxon>50 kb inversion clade</taxon>
        <taxon>NPAAA clade</taxon>
        <taxon>Hologalegina</taxon>
        <taxon>IRL clade</taxon>
        <taxon>Trifolieae</taxon>
        <taxon>Trifolium</taxon>
    </lineage>
</organism>
<dbReference type="AlphaFoldDB" id="A0A392VCK2"/>
<name>A0A392VCK2_9FABA</name>
<feature type="non-terminal residue" evidence="1">
    <location>
        <position position="30"/>
    </location>
</feature>
<protein>
    <submittedName>
        <fullName evidence="1">Uncharacterized protein</fullName>
    </submittedName>
</protein>
<sequence>MRFLIAPRFIKSGDEFAVANVYAPCDSRAK</sequence>
<dbReference type="Proteomes" id="UP000265520">
    <property type="component" value="Unassembled WGS sequence"/>
</dbReference>